<reference evidence="1 2" key="1">
    <citation type="journal article" date="2005" name="J. Bacteriol.">
        <title>Whole-genome sequencing of Staphylococcus haemolyticus uncovers the extreme plasticity of its genome and the evolution of human-colonizing staphylococcal species.</title>
        <authorList>
            <person name="Takeuchi F."/>
            <person name="Watanabe S."/>
            <person name="Baba T."/>
            <person name="Yuzawa H."/>
            <person name="Ito T."/>
            <person name="Morimoto Y."/>
            <person name="Kuroda M."/>
            <person name="Cui L."/>
            <person name="Takahashi M."/>
            <person name="Ankai A."/>
            <person name="Baba S."/>
            <person name="Fukui S."/>
            <person name="Lee J.C."/>
            <person name="Hiramatsu K."/>
        </authorList>
    </citation>
    <scope>NUCLEOTIDE SEQUENCE [LARGE SCALE GENOMIC DNA]</scope>
    <source>
        <strain evidence="1 2">JCSC1435</strain>
    </source>
</reference>
<protein>
    <submittedName>
        <fullName evidence="1">Uncharacterized protein</fullName>
    </submittedName>
</protein>
<sequence length="23" mass="2604">MVSKYIINRNSIATSEMSIMDSI</sequence>
<evidence type="ECO:0000313" key="1">
    <source>
        <dbReference type="EMBL" id="BAE05871.1"/>
    </source>
</evidence>
<gene>
    <name evidence="1" type="ordered locus">SH2562</name>
</gene>
<dbReference type="Proteomes" id="UP000000543">
    <property type="component" value="Chromosome"/>
</dbReference>
<dbReference type="HOGENOM" id="CLU_3423127_0_0_9"/>
<dbReference type="AlphaFoldDB" id="Q4L3A6"/>
<name>Q4L3A6_STAHJ</name>
<organism evidence="1 2">
    <name type="scientific">Staphylococcus haemolyticus (strain JCSC1435)</name>
    <dbReference type="NCBI Taxonomy" id="279808"/>
    <lineage>
        <taxon>Bacteria</taxon>
        <taxon>Bacillati</taxon>
        <taxon>Bacillota</taxon>
        <taxon>Bacilli</taxon>
        <taxon>Bacillales</taxon>
        <taxon>Staphylococcaceae</taxon>
        <taxon>Staphylococcus</taxon>
    </lineage>
</organism>
<accession>Q4L3A6</accession>
<dbReference type="KEGG" id="sha:SH2562"/>
<evidence type="ECO:0000313" key="2">
    <source>
        <dbReference type="Proteomes" id="UP000000543"/>
    </source>
</evidence>
<proteinExistence type="predicted"/>
<dbReference type="EMBL" id="AP006716">
    <property type="protein sequence ID" value="BAE05871.1"/>
    <property type="molecule type" value="Genomic_DNA"/>
</dbReference>